<feature type="chain" id="PRO_5039247896" evidence="1">
    <location>
        <begin position="25"/>
        <end position="106"/>
    </location>
</feature>
<dbReference type="AlphaFoldDB" id="A0A5K7X5B4"/>
<evidence type="ECO:0000313" key="2">
    <source>
        <dbReference type="EMBL" id="BBO00159.1"/>
    </source>
</evidence>
<feature type="signal peptide" evidence="1">
    <location>
        <begin position="1"/>
        <end position="24"/>
    </location>
</feature>
<accession>A0A5K7X5B4</accession>
<sequence>MRRKACNRLLLIGLALTTSLFISGYGEMDAKKVQPNQFKKQKTTIDTNEINTDVKGSYHKIPSQVRALTFASSHQDEQVKKELFQAASKPEKINVKNEAEQLQLFQ</sequence>
<gene>
    <name evidence="2" type="ORF">St703_28630</name>
</gene>
<evidence type="ECO:0000256" key="1">
    <source>
        <dbReference type="SAM" id="SignalP"/>
    </source>
</evidence>
<dbReference type="RefSeq" id="WP_152080772.1">
    <property type="nucleotide sequence ID" value="NZ_AP021853.1"/>
</dbReference>
<dbReference type="Pfam" id="PF10661">
    <property type="entry name" value="EssA"/>
    <property type="match status" value="1"/>
</dbReference>
<dbReference type="EMBL" id="AP021853">
    <property type="protein sequence ID" value="BBO00159.1"/>
    <property type="molecule type" value="Genomic_DNA"/>
</dbReference>
<name>A0A5K7X5B4_9BACL</name>
<organism evidence="2 3">
    <name type="scientific">Sporolactobacillus terrae</name>
    <dbReference type="NCBI Taxonomy" id="269673"/>
    <lineage>
        <taxon>Bacteria</taxon>
        <taxon>Bacillati</taxon>
        <taxon>Bacillota</taxon>
        <taxon>Bacilli</taxon>
        <taxon>Bacillales</taxon>
        <taxon>Sporolactobacillaceae</taxon>
        <taxon>Sporolactobacillus</taxon>
    </lineage>
</organism>
<keyword evidence="1" id="KW-0732">Signal</keyword>
<reference evidence="2 3" key="1">
    <citation type="submission" date="2019-09" db="EMBL/GenBank/DDBJ databases">
        <title>Complete genome sequence of Sporolactobacillus terrae 70-3.</title>
        <authorList>
            <person name="Tanaka N."/>
            <person name="Shiwa Y."/>
            <person name="Fujita N."/>
            <person name="Tanasupawat S."/>
        </authorList>
    </citation>
    <scope>NUCLEOTIDE SEQUENCE [LARGE SCALE GENOMIC DNA]</scope>
    <source>
        <strain evidence="2 3">70-3</strain>
    </source>
</reference>
<proteinExistence type="predicted"/>
<protein>
    <submittedName>
        <fullName evidence="2">Uncharacterized protein</fullName>
    </submittedName>
</protein>
<dbReference type="InterPro" id="IPR034026">
    <property type="entry name" value="EssA"/>
</dbReference>
<evidence type="ECO:0000313" key="3">
    <source>
        <dbReference type="Proteomes" id="UP000326951"/>
    </source>
</evidence>
<dbReference type="Proteomes" id="UP000326951">
    <property type="component" value="Chromosome"/>
</dbReference>